<proteinExistence type="predicted"/>
<name>A0A428TGX8_9HYPO</name>
<keyword evidence="1" id="KW-1133">Transmembrane helix</keyword>
<dbReference type="STRING" id="1325735.A0A428TGX8"/>
<evidence type="ECO:0000313" key="2">
    <source>
        <dbReference type="EMBL" id="RSM01225.1"/>
    </source>
</evidence>
<dbReference type="Proteomes" id="UP000287144">
    <property type="component" value="Unassembled WGS sequence"/>
</dbReference>
<sequence length="82" mass="9576">MTITHASLLLSIAGSSVMVSWFLALVIYRLFFHPLAKYPGPKLAACTELWFVRSWTGGYHPFVMRELHEKVRRRRKSRAKRT</sequence>
<keyword evidence="1" id="KW-0812">Transmembrane</keyword>
<protein>
    <submittedName>
        <fullName evidence="2">Uncharacterized protein</fullName>
    </submittedName>
</protein>
<feature type="transmembrane region" description="Helical" evidence="1">
    <location>
        <begin position="6"/>
        <end position="28"/>
    </location>
</feature>
<dbReference type="EMBL" id="NKCK01000086">
    <property type="protein sequence ID" value="RSM01225.1"/>
    <property type="molecule type" value="Genomic_DNA"/>
</dbReference>
<evidence type="ECO:0000256" key="1">
    <source>
        <dbReference type="SAM" id="Phobius"/>
    </source>
</evidence>
<accession>A0A428TGX8</accession>
<gene>
    <name evidence="2" type="ORF">CEP52_008655</name>
</gene>
<dbReference type="AlphaFoldDB" id="A0A428TGX8"/>
<keyword evidence="1" id="KW-0472">Membrane</keyword>
<organism evidence="2 3">
    <name type="scientific">Fusarium oligoseptatum</name>
    <dbReference type="NCBI Taxonomy" id="2604345"/>
    <lineage>
        <taxon>Eukaryota</taxon>
        <taxon>Fungi</taxon>
        <taxon>Dikarya</taxon>
        <taxon>Ascomycota</taxon>
        <taxon>Pezizomycotina</taxon>
        <taxon>Sordariomycetes</taxon>
        <taxon>Hypocreomycetidae</taxon>
        <taxon>Hypocreales</taxon>
        <taxon>Nectriaceae</taxon>
        <taxon>Fusarium</taxon>
        <taxon>Fusarium solani species complex</taxon>
    </lineage>
</organism>
<comment type="caution">
    <text evidence="2">The sequence shown here is derived from an EMBL/GenBank/DDBJ whole genome shotgun (WGS) entry which is preliminary data.</text>
</comment>
<keyword evidence="3" id="KW-1185">Reference proteome</keyword>
<evidence type="ECO:0000313" key="3">
    <source>
        <dbReference type="Proteomes" id="UP000287144"/>
    </source>
</evidence>
<reference evidence="2 3" key="1">
    <citation type="submission" date="2017-06" db="EMBL/GenBank/DDBJ databases">
        <title>Comparative genomic analysis of Ambrosia Fusariam Clade fungi.</title>
        <authorList>
            <person name="Stajich J.E."/>
            <person name="Carrillo J."/>
            <person name="Kijimoto T."/>
            <person name="Eskalen A."/>
            <person name="O'Donnell K."/>
            <person name="Kasson M."/>
        </authorList>
    </citation>
    <scope>NUCLEOTIDE SEQUENCE [LARGE SCALE GENOMIC DNA]</scope>
    <source>
        <strain evidence="2 3">NRRL62579</strain>
    </source>
</reference>